<reference evidence="1 2" key="1">
    <citation type="submission" date="2013-01" db="EMBL/GenBank/DDBJ databases">
        <authorList>
            <person name="Harkins D.M."/>
            <person name="Durkin A.S."/>
            <person name="Brinkac L.M."/>
            <person name="Haft D.H."/>
            <person name="Selengut J.D."/>
            <person name="Sanka R."/>
            <person name="DePew J."/>
            <person name="Purushe J."/>
            <person name="Galloway R.L."/>
            <person name="Vinetz J.M."/>
            <person name="Sutton G.G."/>
            <person name="Nierman W.C."/>
            <person name="Fouts D.E."/>
        </authorList>
    </citation>
    <scope>NUCLEOTIDE SEQUENCE [LARGE SCALE GENOMIC DNA]</scope>
    <source>
        <strain evidence="1 2">79601</strain>
    </source>
</reference>
<accession>M6CWK7</accession>
<evidence type="ECO:0000313" key="1">
    <source>
        <dbReference type="EMBL" id="EMJ96297.1"/>
    </source>
</evidence>
<dbReference type="Proteomes" id="UP000011988">
    <property type="component" value="Unassembled WGS sequence"/>
</dbReference>
<dbReference type="EMBL" id="ANIK01000027">
    <property type="protein sequence ID" value="EMJ96297.1"/>
    <property type="molecule type" value="Genomic_DNA"/>
</dbReference>
<protein>
    <submittedName>
        <fullName evidence="1">Uncharacterized protein</fullName>
    </submittedName>
</protein>
<organism evidence="1 2">
    <name type="scientific">Leptospira alstonii serovar Sichuan str. 79601</name>
    <dbReference type="NCBI Taxonomy" id="1218565"/>
    <lineage>
        <taxon>Bacteria</taxon>
        <taxon>Pseudomonadati</taxon>
        <taxon>Spirochaetota</taxon>
        <taxon>Spirochaetia</taxon>
        <taxon>Leptospirales</taxon>
        <taxon>Leptospiraceae</taxon>
        <taxon>Leptospira</taxon>
    </lineage>
</organism>
<evidence type="ECO:0000313" key="2">
    <source>
        <dbReference type="Proteomes" id="UP000011988"/>
    </source>
</evidence>
<dbReference type="PATRIC" id="fig|1218565.3.peg.1262"/>
<comment type="caution">
    <text evidence="1">The sequence shown here is derived from an EMBL/GenBank/DDBJ whole genome shotgun (WGS) entry which is preliminary data.</text>
</comment>
<gene>
    <name evidence="1" type="ORF">LEP1GSC194_3766</name>
</gene>
<sequence>MGKILFLNKIASKEKFIVFGFNRLFGFVFYLKNYFRKFFSVPLDRKNENSKNWIYNNTRLETGSKIYSSDA</sequence>
<proteinExistence type="predicted"/>
<name>M6CWK7_9LEPT</name>
<dbReference type="AlphaFoldDB" id="M6CWK7"/>